<feature type="binding site" evidence="4">
    <location>
        <position position="194"/>
    </location>
    <ligand>
        <name>NADP(+)</name>
        <dbReference type="ChEBI" id="CHEBI:58349"/>
    </ligand>
</feature>
<comment type="catalytic activity">
    <reaction evidence="5">
        <text>a (3R)-hydroxyacyl-[ACP] + NADP(+) = a 3-oxoacyl-[ACP] + NADPH + H(+)</text>
        <dbReference type="Rhea" id="RHEA:17397"/>
        <dbReference type="Rhea" id="RHEA-COMP:9916"/>
        <dbReference type="Rhea" id="RHEA-COMP:9945"/>
        <dbReference type="ChEBI" id="CHEBI:15378"/>
        <dbReference type="ChEBI" id="CHEBI:57783"/>
        <dbReference type="ChEBI" id="CHEBI:58349"/>
        <dbReference type="ChEBI" id="CHEBI:78776"/>
        <dbReference type="ChEBI" id="CHEBI:78827"/>
        <dbReference type="EC" id="1.1.1.100"/>
    </reaction>
</comment>
<evidence type="ECO:0000259" key="6">
    <source>
        <dbReference type="SMART" id="SM00822"/>
    </source>
</evidence>
<dbReference type="PRINTS" id="PR00080">
    <property type="entry name" value="SDRFAMILY"/>
</dbReference>
<keyword evidence="2 5" id="KW-0560">Oxidoreductase</keyword>
<dbReference type="PANTHER" id="PTHR42879:SF2">
    <property type="entry name" value="3-OXOACYL-[ACYL-CARRIER-PROTEIN] REDUCTASE FABG"/>
    <property type="match status" value="1"/>
</dbReference>
<evidence type="ECO:0000313" key="7">
    <source>
        <dbReference type="EMBL" id="MBB4859142.1"/>
    </source>
</evidence>
<dbReference type="PRINTS" id="PR00081">
    <property type="entry name" value="GDHRDH"/>
</dbReference>
<dbReference type="InterPro" id="IPR020904">
    <property type="entry name" value="Sc_DH/Rdtase_CS"/>
</dbReference>
<evidence type="ECO:0000313" key="8">
    <source>
        <dbReference type="Proteomes" id="UP000555448"/>
    </source>
</evidence>
<dbReference type="NCBIfam" id="NF009466">
    <property type="entry name" value="PRK12826.1-2"/>
    <property type="match status" value="1"/>
</dbReference>
<dbReference type="EC" id="1.1.1.100" evidence="5"/>
<comment type="caution">
    <text evidence="7">The sequence shown here is derived from an EMBL/GenBank/DDBJ whole genome shotgun (WGS) entry which is preliminary data.</text>
</comment>
<reference evidence="7 8" key="1">
    <citation type="submission" date="2020-08" db="EMBL/GenBank/DDBJ databases">
        <title>Functional genomics of gut bacteria from endangered species of beetles.</title>
        <authorList>
            <person name="Carlos-Shanley C."/>
        </authorList>
    </citation>
    <scope>NUCLEOTIDE SEQUENCE [LARGE SCALE GENOMIC DNA]</scope>
    <source>
        <strain evidence="7 8">S00245</strain>
    </source>
</reference>
<dbReference type="FunFam" id="3.40.50.720:FF:000173">
    <property type="entry name" value="3-oxoacyl-[acyl-carrier protein] reductase"/>
    <property type="match status" value="1"/>
</dbReference>
<keyword evidence="5" id="KW-0275">Fatty acid biosynthesis</keyword>
<feature type="binding site" evidence="4">
    <location>
        <begin position="161"/>
        <end position="165"/>
    </location>
    <ligand>
        <name>NADP(+)</name>
        <dbReference type="ChEBI" id="CHEBI:58349"/>
    </ligand>
</feature>
<evidence type="ECO:0000256" key="5">
    <source>
        <dbReference type="RuleBase" id="RU366074"/>
    </source>
</evidence>
<comment type="function">
    <text evidence="5">Catalyzes the NADPH-dependent reduction of beta-ketoacyl-ACP substrates to beta-hydroxyacyl-ACP products, the first reductive step in the elongation cycle of fatty acid biosynthesis.</text>
</comment>
<keyword evidence="5" id="KW-0444">Lipid biosynthesis</keyword>
<dbReference type="EMBL" id="JACHLR010000009">
    <property type="protein sequence ID" value="MBB4859142.1"/>
    <property type="molecule type" value="Genomic_DNA"/>
</dbReference>
<accession>A0A7W7KAB8</accession>
<evidence type="ECO:0000256" key="3">
    <source>
        <dbReference type="PIRSR" id="PIRSR611284-1"/>
    </source>
</evidence>
<dbReference type="InterPro" id="IPR002347">
    <property type="entry name" value="SDR_fam"/>
</dbReference>
<comment type="pathway">
    <text evidence="5">Lipid metabolism; fatty acid biosynthesis.</text>
</comment>
<evidence type="ECO:0000256" key="2">
    <source>
        <dbReference type="ARBA" id="ARBA00023002"/>
    </source>
</evidence>
<dbReference type="Proteomes" id="UP000555448">
    <property type="component" value="Unassembled WGS sequence"/>
</dbReference>
<dbReference type="GO" id="GO:0006633">
    <property type="term" value="P:fatty acid biosynthetic process"/>
    <property type="evidence" value="ECO:0007669"/>
    <property type="project" value="UniProtKB-UniPathway"/>
</dbReference>
<name>A0A7W7KAB8_9SPHN</name>
<sequence>MFDLHGMTALVTGASGGIGSAIARGLAAQGARLAISGSNQVKLRAFRDELDEHRPQHVQEVDHVAIACDLSNAEQVEKLVPAALDSLSKIDILINNAGITRDNLAMRMKDEEWDAVIRVNLESAFRLMRAVTKPMMKARFGRIITVTSIVGTTGNPGQMNYCASKGGLTAMSKSLAQELASRNVTVNCVAPGFIRTAMTEVLPDAQKDALNAKIPMGRMGEGADIAAACVFLASKDAGYVTGQTIHVNGGMAMI</sequence>
<dbReference type="SUPFAM" id="SSF51735">
    <property type="entry name" value="NAD(P)-binding Rossmann-fold domains"/>
    <property type="match status" value="1"/>
</dbReference>
<comment type="subunit">
    <text evidence="5">Homotetramer.</text>
</comment>
<dbReference type="InterPro" id="IPR050259">
    <property type="entry name" value="SDR"/>
</dbReference>
<dbReference type="CDD" id="cd05333">
    <property type="entry name" value="BKR_SDR_c"/>
    <property type="match status" value="1"/>
</dbReference>
<dbReference type="InterPro" id="IPR057326">
    <property type="entry name" value="KR_dom"/>
</dbReference>
<feature type="binding site" evidence="4">
    <location>
        <position position="96"/>
    </location>
    <ligand>
        <name>NADP(+)</name>
        <dbReference type="ChEBI" id="CHEBI:58349"/>
    </ligand>
</feature>
<dbReference type="PANTHER" id="PTHR42879">
    <property type="entry name" value="3-OXOACYL-(ACYL-CARRIER-PROTEIN) REDUCTASE"/>
    <property type="match status" value="1"/>
</dbReference>
<evidence type="ECO:0000256" key="1">
    <source>
        <dbReference type="ARBA" id="ARBA00006484"/>
    </source>
</evidence>
<dbReference type="PROSITE" id="PS00061">
    <property type="entry name" value="ADH_SHORT"/>
    <property type="match status" value="1"/>
</dbReference>
<keyword evidence="8" id="KW-1185">Reference proteome</keyword>
<dbReference type="UniPathway" id="UPA00094"/>
<protein>
    <recommendedName>
        <fullName evidence="5">3-oxoacyl-[acyl-carrier-protein] reductase</fullName>
        <ecNumber evidence="5">1.1.1.100</ecNumber>
    </recommendedName>
</protein>
<feature type="domain" description="Ketoreductase" evidence="6">
    <location>
        <begin position="7"/>
        <end position="197"/>
    </location>
</feature>
<organism evidence="7 8">
    <name type="scientific">Novosphingobium chloroacetimidivorans</name>
    <dbReference type="NCBI Taxonomy" id="1428314"/>
    <lineage>
        <taxon>Bacteria</taxon>
        <taxon>Pseudomonadati</taxon>
        <taxon>Pseudomonadota</taxon>
        <taxon>Alphaproteobacteria</taxon>
        <taxon>Sphingomonadales</taxon>
        <taxon>Sphingomonadaceae</taxon>
        <taxon>Novosphingobium</taxon>
    </lineage>
</organism>
<gene>
    <name evidence="7" type="ORF">HNO88_002468</name>
</gene>
<dbReference type="NCBIfam" id="TIGR01830">
    <property type="entry name" value="3oxo_ACP_reduc"/>
    <property type="match status" value="1"/>
</dbReference>
<dbReference type="Pfam" id="PF13561">
    <property type="entry name" value="adh_short_C2"/>
    <property type="match status" value="1"/>
</dbReference>
<dbReference type="RefSeq" id="WP_184245449.1">
    <property type="nucleotide sequence ID" value="NZ_JACHLR010000009.1"/>
</dbReference>
<dbReference type="Gene3D" id="3.40.50.720">
    <property type="entry name" value="NAD(P)-binding Rossmann-like Domain"/>
    <property type="match status" value="1"/>
</dbReference>
<dbReference type="InterPro" id="IPR036291">
    <property type="entry name" value="NAD(P)-bd_dom_sf"/>
</dbReference>
<evidence type="ECO:0000256" key="4">
    <source>
        <dbReference type="PIRSR" id="PIRSR611284-2"/>
    </source>
</evidence>
<feature type="active site" description="Proton acceptor" evidence="3">
    <location>
        <position position="161"/>
    </location>
</feature>
<proteinExistence type="inferred from homology"/>
<dbReference type="GO" id="GO:0004316">
    <property type="term" value="F:3-oxoacyl-[acyl-carrier-protein] reductase (NADPH) activity"/>
    <property type="evidence" value="ECO:0007669"/>
    <property type="project" value="UniProtKB-UniRule"/>
</dbReference>
<dbReference type="AlphaFoldDB" id="A0A7W7KAB8"/>
<dbReference type="InterPro" id="IPR011284">
    <property type="entry name" value="3oxo_ACP_reduc"/>
</dbReference>
<dbReference type="NCBIfam" id="NF005559">
    <property type="entry name" value="PRK07231.1"/>
    <property type="match status" value="1"/>
</dbReference>
<dbReference type="GO" id="GO:0051287">
    <property type="term" value="F:NAD binding"/>
    <property type="evidence" value="ECO:0007669"/>
    <property type="project" value="UniProtKB-UniRule"/>
</dbReference>
<comment type="similarity">
    <text evidence="1 5">Belongs to the short-chain dehydrogenases/reductases (SDR) family.</text>
</comment>
<keyword evidence="5" id="KW-0443">Lipid metabolism</keyword>
<keyword evidence="5" id="KW-0276">Fatty acid metabolism</keyword>
<dbReference type="SMART" id="SM00822">
    <property type="entry name" value="PKS_KR"/>
    <property type="match status" value="1"/>
</dbReference>
<keyword evidence="4 5" id="KW-0521">NADP</keyword>